<dbReference type="Proteomes" id="UP000271222">
    <property type="component" value="Unassembled WGS sequence"/>
</dbReference>
<evidence type="ECO:0000313" key="1">
    <source>
        <dbReference type="EMBL" id="RNM05612.1"/>
    </source>
</evidence>
<accession>A0A454TQD3</accession>
<organism evidence="1 2">
    <name type="scientific">Ralstonia pseudosolanacearum</name>
    <dbReference type="NCBI Taxonomy" id="1310165"/>
    <lineage>
        <taxon>Bacteria</taxon>
        <taxon>Pseudomonadati</taxon>
        <taxon>Pseudomonadota</taxon>
        <taxon>Betaproteobacteria</taxon>
        <taxon>Burkholderiales</taxon>
        <taxon>Burkholderiaceae</taxon>
        <taxon>Ralstonia</taxon>
        <taxon>Ralstonia solanacearum species complex</taxon>
    </lineage>
</organism>
<proteinExistence type="predicted"/>
<evidence type="ECO:0000313" key="2">
    <source>
        <dbReference type="Proteomes" id="UP000271222"/>
    </source>
</evidence>
<gene>
    <name evidence="1" type="ORF">EGA29_13820</name>
</gene>
<comment type="caution">
    <text evidence="1">The sequence shown here is derived from an EMBL/GenBank/DDBJ whole genome shotgun (WGS) entry which is preliminary data.</text>
</comment>
<name>A0A454TQD3_9RALS</name>
<dbReference type="EMBL" id="RJTL01000021">
    <property type="protein sequence ID" value="RNM05612.1"/>
    <property type="molecule type" value="Genomic_DNA"/>
</dbReference>
<protein>
    <submittedName>
        <fullName evidence="1">Uncharacterized protein</fullName>
    </submittedName>
</protein>
<feature type="non-terminal residue" evidence="1">
    <location>
        <position position="1"/>
    </location>
</feature>
<sequence>SPCPTKNDPAALATGSSNLALLVTPSDTSNGTLTERHYRTPWHAAVRMRPSLAHYPGQSPGARIICPRQDAG</sequence>
<dbReference type="AlphaFoldDB" id="A0A454TQD3"/>
<reference evidence="1 2" key="1">
    <citation type="submission" date="2018-10" db="EMBL/GenBank/DDBJ databases">
        <title>Draft Genome Sequence of Ralstonia pseudosolanacearum (R. solanacearum phylotype I) Strain Tg03 Isolated from Luffa cylindrica in China.</title>
        <authorList>
            <person name="Yuan G.-Q."/>
            <person name="Li Q.-Q."/>
            <person name="Zhang Y.-W."/>
        </authorList>
    </citation>
    <scope>NUCLEOTIDE SEQUENCE [LARGE SCALE GENOMIC DNA]</scope>
    <source>
        <strain evidence="1 2">Tg03</strain>
    </source>
</reference>